<dbReference type="InterPro" id="IPR002220">
    <property type="entry name" value="DapA-like"/>
</dbReference>
<evidence type="ECO:0000256" key="6">
    <source>
        <dbReference type="ARBA" id="ARBA00022490"/>
    </source>
</evidence>
<dbReference type="SUPFAM" id="SSF51569">
    <property type="entry name" value="Aldolase"/>
    <property type="match status" value="1"/>
</dbReference>
<evidence type="ECO:0000256" key="1">
    <source>
        <dbReference type="ARBA" id="ARBA00004496"/>
    </source>
</evidence>
<sequence>MHKARQAIPNFCGATFTSTEVRDLLNCHRLPGEPFKLLSGFDEVLLPCLVSGVTAAVGASYNFMAPTSLGILEALTEGDLENARRVQNQVLEAVLTIASHGQAIACFKAAMNILGHLDVGPPRFPLEPLSQDALENLTADLNILEDKEILQFSGSLLDSLFRLEWRPLFLD</sequence>
<reference evidence="11 12" key="1">
    <citation type="journal article" date="2022" name="Nat. Ecol. Evol.">
        <title>A masculinizing supergene underlies an exaggerated male reproductive morph in a spider.</title>
        <authorList>
            <person name="Hendrickx F."/>
            <person name="De Corte Z."/>
            <person name="Sonet G."/>
            <person name="Van Belleghem S.M."/>
            <person name="Kostlbacher S."/>
            <person name="Vangestel C."/>
        </authorList>
    </citation>
    <scope>NUCLEOTIDE SEQUENCE [LARGE SCALE GENOMIC DNA]</scope>
    <source>
        <strain evidence="11">W744_W776</strain>
    </source>
</reference>
<evidence type="ECO:0000256" key="2">
    <source>
        <dbReference type="ARBA" id="ARBA00004878"/>
    </source>
</evidence>
<evidence type="ECO:0000313" key="12">
    <source>
        <dbReference type="Proteomes" id="UP000827092"/>
    </source>
</evidence>
<protein>
    <recommendedName>
        <fullName evidence="5">N-acetylneuraminate lyase</fullName>
        <ecNumber evidence="5">4.1.3.3</ecNumber>
    </recommendedName>
</protein>
<dbReference type="InterPro" id="IPR013785">
    <property type="entry name" value="Aldolase_TIM"/>
</dbReference>
<comment type="similarity">
    <text evidence="3">Belongs to the DapA family. NanA subfamily.</text>
</comment>
<proteinExistence type="inferred from homology"/>
<evidence type="ECO:0000256" key="7">
    <source>
        <dbReference type="ARBA" id="ARBA00023239"/>
    </source>
</evidence>
<gene>
    <name evidence="11" type="ORF">JTE90_000466</name>
</gene>
<keyword evidence="8" id="KW-0704">Schiff base</keyword>
<accession>A0AAV6TQP6</accession>
<comment type="subcellular location">
    <subcellularLocation>
        <location evidence="1">Cytoplasm</location>
    </subcellularLocation>
</comment>
<dbReference type="Proteomes" id="UP000827092">
    <property type="component" value="Unassembled WGS sequence"/>
</dbReference>
<comment type="caution">
    <text evidence="11">The sequence shown here is derived from an EMBL/GenBank/DDBJ whole genome shotgun (WGS) entry which is preliminary data.</text>
</comment>
<dbReference type="Pfam" id="PF00701">
    <property type="entry name" value="DHDPS"/>
    <property type="match status" value="1"/>
</dbReference>
<dbReference type="Gene3D" id="3.20.20.70">
    <property type="entry name" value="Aldolase class I"/>
    <property type="match status" value="1"/>
</dbReference>
<comment type="pathway">
    <text evidence="2">Amino-sugar metabolism; N-acetylneuraminate degradation.</text>
</comment>
<evidence type="ECO:0000256" key="8">
    <source>
        <dbReference type="ARBA" id="ARBA00023270"/>
    </source>
</evidence>
<name>A0AAV6TQP6_9ARAC</name>
<evidence type="ECO:0000313" key="11">
    <source>
        <dbReference type="EMBL" id="KAG8173984.1"/>
    </source>
</evidence>
<comment type="subunit">
    <text evidence="4">Homotetramer.</text>
</comment>
<comment type="catalytic activity">
    <reaction evidence="10">
        <text>aceneuramate = aldehydo-N-acetyl-D-mannosamine + pyruvate</text>
        <dbReference type="Rhea" id="RHEA:23296"/>
        <dbReference type="ChEBI" id="CHEBI:15361"/>
        <dbReference type="ChEBI" id="CHEBI:17122"/>
        <dbReference type="ChEBI" id="CHEBI:173083"/>
        <dbReference type="EC" id="4.1.3.3"/>
    </reaction>
</comment>
<evidence type="ECO:0000256" key="10">
    <source>
        <dbReference type="ARBA" id="ARBA00044906"/>
    </source>
</evidence>
<keyword evidence="9" id="KW-0119">Carbohydrate metabolism</keyword>
<dbReference type="GO" id="GO:0008747">
    <property type="term" value="F:N-acetylneuraminate lyase activity"/>
    <property type="evidence" value="ECO:0007669"/>
    <property type="project" value="UniProtKB-EC"/>
</dbReference>
<keyword evidence="6" id="KW-0963">Cytoplasm</keyword>
<dbReference type="EC" id="4.1.3.3" evidence="5"/>
<evidence type="ECO:0000256" key="4">
    <source>
        <dbReference type="ARBA" id="ARBA00011881"/>
    </source>
</evidence>
<keyword evidence="7" id="KW-0456">Lyase</keyword>
<organism evidence="11 12">
    <name type="scientific">Oedothorax gibbosus</name>
    <dbReference type="NCBI Taxonomy" id="931172"/>
    <lineage>
        <taxon>Eukaryota</taxon>
        <taxon>Metazoa</taxon>
        <taxon>Ecdysozoa</taxon>
        <taxon>Arthropoda</taxon>
        <taxon>Chelicerata</taxon>
        <taxon>Arachnida</taxon>
        <taxon>Araneae</taxon>
        <taxon>Araneomorphae</taxon>
        <taxon>Entelegynae</taxon>
        <taxon>Araneoidea</taxon>
        <taxon>Linyphiidae</taxon>
        <taxon>Erigoninae</taxon>
        <taxon>Oedothorax</taxon>
    </lineage>
</organism>
<dbReference type="EMBL" id="JAFNEN010001377">
    <property type="protein sequence ID" value="KAG8173984.1"/>
    <property type="molecule type" value="Genomic_DNA"/>
</dbReference>
<keyword evidence="12" id="KW-1185">Reference proteome</keyword>
<evidence type="ECO:0000256" key="5">
    <source>
        <dbReference type="ARBA" id="ARBA00012911"/>
    </source>
</evidence>
<dbReference type="PANTHER" id="PTHR12128:SF21">
    <property type="entry name" value="N-ACETYLNEURAMINATE LYASE"/>
    <property type="match status" value="1"/>
</dbReference>
<dbReference type="GO" id="GO:0005737">
    <property type="term" value="C:cytoplasm"/>
    <property type="evidence" value="ECO:0007669"/>
    <property type="project" value="UniProtKB-SubCell"/>
</dbReference>
<evidence type="ECO:0000256" key="9">
    <source>
        <dbReference type="ARBA" id="ARBA00023277"/>
    </source>
</evidence>
<evidence type="ECO:0000256" key="3">
    <source>
        <dbReference type="ARBA" id="ARBA00006324"/>
    </source>
</evidence>
<dbReference type="AlphaFoldDB" id="A0AAV6TQP6"/>
<dbReference type="PANTHER" id="PTHR12128">
    <property type="entry name" value="DIHYDRODIPICOLINATE SYNTHASE"/>
    <property type="match status" value="1"/>
</dbReference>